<dbReference type="EMBL" id="SCEB01005617">
    <property type="protein sequence ID" value="RXM92818.1"/>
    <property type="molecule type" value="Genomic_DNA"/>
</dbReference>
<keyword evidence="5" id="KW-0968">Cytoplasmic vesicle</keyword>
<feature type="compositionally biased region" description="Basic and acidic residues" evidence="7">
    <location>
        <begin position="278"/>
        <end position="299"/>
    </location>
</feature>
<evidence type="ECO:0000256" key="5">
    <source>
        <dbReference type="ARBA" id="ARBA00023329"/>
    </source>
</evidence>
<feature type="compositionally biased region" description="Basic and acidic residues" evidence="7">
    <location>
        <begin position="341"/>
        <end position="359"/>
    </location>
</feature>
<evidence type="ECO:0000256" key="1">
    <source>
        <dbReference type="ARBA" id="ARBA00004398"/>
    </source>
</evidence>
<dbReference type="PANTHER" id="PTHR10583:SF1">
    <property type="entry name" value="CHROMOGRANIN-A"/>
    <property type="match status" value="1"/>
</dbReference>
<feature type="compositionally biased region" description="Basic and acidic residues" evidence="7">
    <location>
        <begin position="213"/>
        <end position="271"/>
    </location>
</feature>
<evidence type="ECO:0000313" key="9">
    <source>
        <dbReference type="Proteomes" id="UP000289886"/>
    </source>
</evidence>
<name>A0A444UXC0_ACIRT</name>
<dbReference type="Pfam" id="PF01271">
    <property type="entry name" value="Granin"/>
    <property type="match status" value="1"/>
</dbReference>
<dbReference type="GO" id="GO:0005615">
    <property type="term" value="C:extracellular space"/>
    <property type="evidence" value="ECO:0007669"/>
    <property type="project" value="TreeGrafter"/>
</dbReference>
<dbReference type="GO" id="GO:0033604">
    <property type="term" value="P:negative regulation of catecholamine secretion"/>
    <property type="evidence" value="ECO:0007669"/>
    <property type="project" value="TreeGrafter"/>
</dbReference>
<dbReference type="AlphaFoldDB" id="A0A444UXC0"/>
<proteinExistence type="inferred from homology"/>
<keyword evidence="9" id="KW-1185">Reference proteome</keyword>
<evidence type="ECO:0000256" key="6">
    <source>
        <dbReference type="ARBA" id="ARBA00040787"/>
    </source>
</evidence>
<dbReference type="InterPro" id="IPR001819">
    <property type="entry name" value="Chromogranin_AB"/>
</dbReference>
<accession>A0A444UXC0</accession>
<feature type="region of interest" description="Disordered" evidence="7">
    <location>
        <begin position="65"/>
        <end position="396"/>
    </location>
</feature>
<dbReference type="GO" id="GO:0042583">
    <property type="term" value="C:chromaffin granule"/>
    <property type="evidence" value="ECO:0007669"/>
    <property type="project" value="TreeGrafter"/>
</dbReference>
<dbReference type="Proteomes" id="UP000289886">
    <property type="component" value="Unassembled WGS sequence"/>
</dbReference>
<feature type="compositionally biased region" description="Basic and acidic residues" evidence="7">
    <location>
        <begin position="172"/>
        <end position="182"/>
    </location>
</feature>
<dbReference type="GO" id="GO:0046676">
    <property type="term" value="P:negative regulation of insulin secretion"/>
    <property type="evidence" value="ECO:0007669"/>
    <property type="project" value="TreeGrafter"/>
</dbReference>
<feature type="compositionally biased region" description="Basic and acidic residues" evidence="7">
    <location>
        <begin position="116"/>
        <end position="128"/>
    </location>
</feature>
<comment type="similarity">
    <text evidence="3">Belongs to the chromogranin/secretogranin protein family.</text>
</comment>
<dbReference type="GO" id="GO:0042742">
    <property type="term" value="P:defense response to bacterium"/>
    <property type="evidence" value="ECO:0007669"/>
    <property type="project" value="TreeGrafter"/>
</dbReference>
<protein>
    <recommendedName>
        <fullName evidence="6">Chromogranin-A</fullName>
    </recommendedName>
</protein>
<feature type="compositionally biased region" description="Basic and acidic residues" evidence="7">
    <location>
        <begin position="368"/>
        <end position="389"/>
    </location>
</feature>
<feature type="compositionally biased region" description="Basic and acidic residues" evidence="7">
    <location>
        <begin position="189"/>
        <end position="206"/>
    </location>
</feature>
<gene>
    <name evidence="8" type="ORF">EOD39_19729</name>
</gene>
<feature type="compositionally biased region" description="Acidic residues" evidence="7">
    <location>
        <begin position="132"/>
        <end position="151"/>
    </location>
</feature>
<dbReference type="PANTHER" id="PTHR10583">
    <property type="entry name" value="CHROMOGRANIN"/>
    <property type="match status" value="1"/>
</dbReference>
<evidence type="ECO:0000256" key="2">
    <source>
        <dbReference type="ARBA" id="ARBA00004613"/>
    </source>
</evidence>
<dbReference type="GO" id="GO:0086030">
    <property type="term" value="P:adenylate cyclase-activating adrenergic receptor signaling pathway involved in cardiac muscle relaxation"/>
    <property type="evidence" value="ECO:0007669"/>
    <property type="project" value="TreeGrafter"/>
</dbReference>
<comment type="caution">
    <text evidence="8">The sequence shown here is derived from an EMBL/GenBank/DDBJ whole genome shotgun (WGS) entry which is preliminary data.</text>
</comment>
<dbReference type="InterPro" id="IPR001990">
    <property type="entry name" value="Granin"/>
</dbReference>
<feature type="compositionally biased region" description="Basic and acidic residues" evidence="7">
    <location>
        <begin position="152"/>
        <end position="163"/>
    </location>
</feature>
<dbReference type="PRINTS" id="PR00659">
    <property type="entry name" value="CHROMOGRANIN"/>
</dbReference>
<organism evidence="8 9">
    <name type="scientific">Acipenser ruthenus</name>
    <name type="common">Sterlet sturgeon</name>
    <dbReference type="NCBI Taxonomy" id="7906"/>
    <lineage>
        <taxon>Eukaryota</taxon>
        <taxon>Metazoa</taxon>
        <taxon>Chordata</taxon>
        <taxon>Craniata</taxon>
        <taxon>Vertebrata</taxon>
        <taxon>Euteleostomi</taxon>
        <taxon>Actinopterygii</taxon>
        <taxon>Chondrostei</taxon>
        <taxon>Acipenseriformes</taxon>
        <taxon>Acipenseridae</taxon>
        <taxon>Acipenser</taxon>
    </lineage>
</organism>
<evidence type="ECO:0000256" key="3">
    <source>
        <dbReference type="ARBA" id="ARBA00005723"/>
    </source>
</evidence>
<reference evidence="8 9" key="1">
    <citation type="submission" date="2019-01" db="EMBL/GenBank/DDBJ databases">
        <title>Draft Genome and Complete Hox-Cluster Characterization of the Sterlet Sturgeon (Acipenser ruthenus).</title>
        <authorList>
            <person name="Wei Q."/>
        </authorList>
    </citation>
    <scope>NUCLEOTIDE SEQUENCE [LARGE SCALE GENOMIC DNA]</scope>
    <source>
        <strain evidence="8">WHYD16114868_AA</strain>
        <tissue evidence="8">Blood</tissue>
    </source>
</reference>
<sequence>MEELIASGRYDKRDDCAVILQPYAKNAVPPRLPVMKCIVEVIADTLSKPSPLPVSQECLDALRGGTSERAQKQKKSSNLADHISGVLHNDKDAEADQSMLAVLGLPKSSADEEEKRDDSREEEKKDTQLGEDLTEDSAESLQDNEIEESEEEQKREDTPDNHITDSLSKEVPVSEEKHSTHEEPEDTREEQSKPGKEEPEREHSSQEEEERENETKEEQRLHKDSSESDSSKNISEEDKDEKISKKEDSEEDNKKSAEDKVESRKAGEESLHGNVAEQEEKSSKAEVEGQSKWLNKMDELAEQLSSKKRSRVEEEEENSTESLQAPLPKSPLLDGALQRHLTAEKHHSKEASVEEDSSRSLESAELQMMRHPDVEEKREEEGSANRKPEVGISYQY</sequence>
<comment type="subcellular location">
    <subcellularLocation>
        <location evidence="1">Cytoplasmic vesicle</location>
        <location evidence="1">Secretory vesicle</location>
    </subcellularLocation>
    <subcellularLocation>
        <location evidence="2">Secreted</location>
    </subcellularLocation>
</comment>
<evidence type="ECO:0000313" key="8">
    <source>
        <dbReference type="EMBL" id="RXM92818.1"/>
    </source>
</evidence>
<dbReference type="GO" id="GO:0030133">
    <property type="term" value="C:transport vesicle"/>
    <property type="evidence" value="ECO:0007669"/>
    <property type="project" value="UniProtKB-SubCell"/>
</dbReference>
<evidence type="ECO:0000256" key="7">
    <source>
        <dbReference type="SAM" id="MobiDB-lite"/>
    </source>
</evidence>
<keyword evidence="4" id="KW-0964">Secreted</keyword>
<evidence type="ECO:0000256" key="4">
    <source>
        <dbReference type="ARBA" id="ARBA00022525"/>
    </source>
</evidence>